<keyword evidence="1" id="KW-0732">Signal</keyword>
<feature type="chain" id="PRO_5001582321" evidence="1">
    <location>
        <begin position="20"/>
        <end position="72"/>
    </location>
</feature>
<name>A0A060BPB5_9BACT</name>
<proteinExistence type="predicted"/>
<protein>
    <submittedName>
        <fullName evidence="2">CAZy families CBM48|CE1 protein</fullName>
    </submittedName>
</protein>
<feature type="signal peptide" evidence="1">
    <location>
        <begin position="1"/>
        <end position="19"/>
    </location>
</feature>
<dbReference type="AlphaFoldDB" id="A0A060BPB5"/>
<accession>A0A060BPB5</accession>
<reference evidence="2" key="1">
    <citation type="journal article" date="2013" name="Environ. Microbiol.">
        <title>Seasonally variable intestinal metagenomes of the red palm weevil (Rhynchophorus ferrugineus).</title>
        <authorList>
            <person name="Jia S."/>
            <person name="Zhang X."/>
            <person name="Zhang G."/>
            <person name="Yin A."/>
            <person name="Zhang S."/>
            <person name="Li F."/>
            <person name="Wang L."/>
            <person name="Zhao D."/>
            <person name="Yun Q."/>
            <person name="Tala"/>
            <person name="Wang J."/>
            <person name="Sun G."/>
            <person name="Baabdullah M."/>
            <person name="Yu X."/>
            <person name="Hu S."/>
            <person name="Al-Mssallem I.S."/>
            <person name="Yu J."/>
        </authorList>
    </citation>
    <scope>NUCLEOTIDE SEQUENCE</scope>
</reference>
<evidence type="ECO:0000256" key="1">
    <source>
        <dbReference type="SAM" id="SignalP"/>
    </source>
</evidence>
<organism evidence="2">
    <name type="scientific">uncultured Paludibacter sp</name>
    <dbReference type="NCBI Taxonomy" id="497635"/>
    <lineage>
        <taxon>Bacteria</taxon>
        <taxon>Pseudomonadati</taxon>
        <taxon>Bacteroidota</taxon>
        <taxon>Bacteroidia</taxon>
        <taxon>Bacteroidales</taxon>
        <taxon>Paludibacteraceae</taxon>
        <taxon>Paludibacter</taxon>
        <taxon>environmental samples</taxon>
    </lineage>
</organism>
<evidence type="ECO:0000313" key="2">
    <source>
        <dbReference type="EMBL" id="AIA86173.1"/>
    </source>
</evidence>
<dbReference type="EMBL" id="KF118910">
    <property type="protein sequence ID" value="AIA86173.1"/>
    <property type="molecule type" value="Genomic_DNA"/>
</dbReference>
<sequence length="72" mass="8033">MKTVWVILCSFFVSGVLWAQTPATTNVPGAKYPAVYPDNRIEFRLKAPEAQKVRLDLGKTYDMQKEPTGCGV</sequence>